<dbReference type="PROSITE" id="PS50177">
    <property type="entry name" value="NTF2_DOMAIN"/>
    <property type="match status" value="1"/>
</dbReference>
<sequence>MYSEGSKEGHFHEAMTAQSADKARMAAQKAVLTQDKGSSWHLRGYKPIDNRLDVGNSLYLGEYQGHSGNTGWSYDSHLPFDQTDRFSSGAYNRFMGGTTNYSHGTYGSNLPNSNPTMLQTGTATTQSNQNNVMYQSIVQNSSVSQTTATQTLSSTPEMHMNIEDIAHHFVYRYYSLLHSNPGGLYNLYSRTAQLCKPDVHGNRTVANGHTEIRNYYAQFLPKQTTANIKQIEVQNISNQGSLVLLIVGDVNTRIGNRVITKRVSHTVILAGDQTRSRFHIVNDIELKEQLASG</sequence>
<dbReference type="InterPro" id="IPR002075">
    <property type="entry name" value="NTF2_dom"/>
</dbReference>
<dbReference type="Proteomes" id="UP001057455">
    <property type="component" value="Unassembled WGS sequence"/>
</dbReference>
<dbReference type="Pfam" id="PF02136">
    <property type="entry name" value="NTF2"/>
    <property type="match status" value="1"/>
</dbReference>
<proteinExistence type="predicted"/>
<evidence type="ECO:0000259" key="1">
    <source>
        <dbReference type="PROSITE" id="PS50177"/>
    </source>
</evidence>
<evidence type="ECO:0000313" key="2">
    <source>
        <dbReference type="EMBL" id="GFE53963.1"/>
    </source>
</evidence>
<dbReference type="InterPro" id="IPR032710">
    <property type="entry name" value="NTF2-like_dom_sf"/>
</dbReference>
<dbReference type="AlphaFoldDB" id="A0A9W5T9Y1"/>
<dbReference type="OrthoDB" id="366194at2759"/>
<evidence type="ECO:0000313" key="3">
    <source>
        <dbReference type="Proteomes" id="UP001057455"/>
    </source>
</evidence>
<reference evidence="2" key="1">
    <citation type="submission" date="2019-12" db="EMBL/GenBank/DDBJ databases">
        <title>Genome sequence of Babesia ovis.</title>
        <authorList>
            <person name="Yamagishi J."/>
            <person name="Sevinc F."/>
            <person name="Xuan X."/>
        </authorList>
    </citation>
    <scope>NUCLEOTIDE SEQUENCE</scope>
    <source>
        <strain evidence="2">Selcuk</strain>
    </source>
</reference>
<dbReference type="EMBL" id="BLIY01000008">
    <property type="protein sequence ID" value="GFE53963.1"/>
    <property type="molecule type" value="Genomic_DNA"/>
</dbReference>
<organism evidence="2 3">
    <name type="scientific">Babesia ovis</name>
    <dbReference type="NCBI Taxonomy" id="5869"/>
    <lineage>
        <taxon>Eukaryota</taxon>
        <taxon>Sar</taxon>
        <taxon>Alveolata</taxon>
        <taxon>Apicomplexa</taxon>
        <taxon>Aconoidasida</taxon>
        <taxon>Piroplasmida</taxon>
        <taxon>Babesiidae</taxon>
        <taxon>Babesia</taxon>
    </lineage>
</organism>
<comment type="caution">
    <text evidence="2">The sequence shown here is derived from an EMBL/GenBank/DDBJ whole genome shotgun (WGS) entry which is preliminary data.</text>
</comment>
<gene>
    <name evidence="2" type="ORF">BaOVIS_013670</name>
</gene>
<feature type="domain" description="NTF2" evidence="1">
    <location>
        <begin position="165"/>
        <end position="287"/>
    </location>
</feature>
<accession>A0A9W5T9Y1</accession>
<keyword evidence="3" id="KW-1185">Reference proteome</keyword>
<dbReference type="SUPFAM" id="SSF54427">
    <property type="entry name" value="NTF2-like"/>
    <property type="match status" value="1"/>
</dbReference>
<dbReference type="InterPro" id="IPR018222">
    <property type="entry name" value="Nuclear_transport_factor_2_euk"/>
</dbReference>
<dbReference type="Gene3D" id="3.10.450.50">
    <property type="match status" value="1"/>
</dbReference>
<name>A0A9W5T9Y1_BABOV</name>
<protein>
    <submittedName>
        <fullName evidence="2">Ras-GTPase-activating binding protein, putative</fullName>
    </submittedName>
</protein>